<evidence type="ECO:0000256" key="11">
    <source>
        <dbReference type="RuleBase" id="RU003750"/>
    </source>
</evidence>
<evidence type="ECO:0000256" key="6">
    <source>
        <dbReference type="ARBA" id="ARBA00022989"/>
    </source>
</evidence>
<evidence type="ECO:0000256" key="8">
    <source>
        <dbReference type="ARBA" id="ARBA00023136"/>
    </source>
</evidence>
<feature type="region of interest" description="Disordered" evidence="12">
    <location>
        <begin position="201"/>
        <end position="240"/>
    </location>
</feature>
<dbReference type="AlphaFoldDB" id="A0A1H4RYZ2"/>
<keyword evidence="3" id="KW-0444">Lipid biosynthesis</keyword>
<evidence type="ECO:0000256" key="7">
    <source>
        <dbReference type="ARBA" id="ARBA00023098"/>
    </source>
</evidence>
<evidence type="ECO:0000256" key="10">
    <source>
        <dbReference type="ARBA" id="ARBA00023264"/>
    </source>
</evidence>
<sequence>MKLIGAGARPGVPQVDHDRILTVPNVLTVIRFLGVPLFMWLVLGVHEYGWAVAVLAVMGSTDWVDGYVARRFDQTSKLGRILDPAADRLALIAVAVTLVLAGVVTWWYLAALLVPDLILGTASLLYFRSHPDLPVSVVGKVRTALLLLGTPLLVLSEFAGGRPLAITAWVLLGLGLVGHWIAATGYFAAIIRKGRPVREARVAGHREGTDSNTTATGVDDGGRSGVVGRPETGEKDGEGR</sequence>
<protein>
    <submittedName>
        <fullName evidence="14">CDP-diacylglycerol--glycerol-3-phosphate 3-phosphatidyltransferase</fullName>
    </submittedName>
</protein>
<organism evidence="14 15">
    <name type="scientific">Arthrobacter woluwensis</name>
    <dbReference type="NCBI Taxonomy" id="156980"/>
    <lineage>
        <taxon>Bacteria</taxon>
        <taxon>Bacillati</taxon>
        <taxon>Actinomycetota</taxon>
        <taxon>Actinomycetes</taxon>
        <taxon>Micrococcales</taxon>
        <taxon>Micrococcaceae</taxon>
        <taxon>Arthrobacter</taxon>
    </lineage>
</organism>
<dbReference type="Gene3D" id="1.20.120.1760">
    <property type="match status" value="1"/>
</dbReference>
<evidence type="ECO:0000256" key="5">
    <source>
        <dbReference type="ARBA" id="ARBA00022692"/>
    </source>
</evidence>
<feature type="transmembrane region" description="Helical" evidence="13">
    <location>
        <begin position="48"/>
        <end position="68"/>
    </location>
</feature>
<keyword evidence="15" id="KW-1185">Reference proteome</keyword>
<dbReference type="STRING" id="156980.SAMN04489745_2697"/>
<keyword evidence="9" id="KW-0594">Phospholipid biosynthesis</keyword>
<evidence type="ECO:0000256" key="13">
    <source>
        <dbReference type="SAM" id="Phobius"/>
    </source>
</evidence>
<reference evidence="14 15" key="1">
    <citation type="submission" date="2016-10" db="EMBL/GenBank/DDBJ databases">
        <authorList>
            <person name="de Groot N.N."/>
        </authorList>
    </citation>
    <scope>NUCLEOTIDE SEQUENCE [LARGE SCALE GENOMIC DNA]</scope>
    <source>
        <strain evidence="14 15">DSM 10495</strain>
    </source>
</reference>
<dbReference type="InterPro" id="IPR000462">
    <property type="entry name" value="CDP-OH_P_trans"/>
</dbReference>
<dbReference type="GO" id="GO:0046474">
    <property type="term" value="P:glycerophospholipid biosynthetic process"/>
    <property type="evidence" value="ECO:0007669"/>
    <property type="project" value="TreeGrafter"/>
</dbReference>
<keyword evidence="10" id="KW-1208">Phospholipid metabolism</keyword>
<dbReference type="GO" id="GO:0016780">
    <property type="term" value="F:phosphotransferase activity, for other substituted phosphate groups"/>
    <property type="evidence" value="ECO:0007669"/>
    <property type="project" value="InterPro"/>
</dbReference>
<evidence type="ECO:0000313" key="14">
    <source>
        <dbReference type="EMBL" id="SEC37135.1"/>
    </source>
</evidence>
<proteinExistence type="inferred from homology"/>
<evidence type="ECO:0000256" key="1">
    <source>
        <dbReference type="ARBA" id="ARBA00004141"/>
    </source>
</evidence>
<evidence type="ECO:0000256" key="4">
    <source>
        <dbReference type="ARBA" id="ARBA00022679"/>
    </source>
</evidence>
<gene>
    <name evidence="14" type="ORF">SAMN04489745_2697</name>
</gene>
<dbReference type="GO" id="GO:0016020">
    <property type="term" value="C:membrane"/>
    <property type="evidence" value="ECO:0007669"/>
    <property type="project" value="UniProtKB-SubCell"/>
</dbReference>
<dbReference type="PANTHER" id="PTHR14269">
    <property type="entry name" value="CDP-DIACYLGLYCEROL--GLYCEROL-3-PHOSPHATE 3-PHOSPHATIDYLTRANSFERASE-RELATED"/>
    <property type="match status" value="1"/>
</dbReference>
<comment type="similarity">
    <text evidence="2 11">Belongs to the CDP-alcohol phosphatidyltransferase class-I family.</text>
</comment>
<feature type="transmembrane region" description="Helical" evidence="13">
    <location>
        <begin position="166"/>
        <end position="191"/>
    </location>
</feature>
<feature type="transmembrane region" description="Helical" evidence="13">
    <location>
        <begin position="89"/>
        <end position="109"/>
    </location>
</feature>
<evidence type="ECO:0000256" key="2">
    <source>
        <dbReference type="ARBA" id="ARBA00010441"/>
    </source>
</evidence>
<evidence type="ECO:0000256" key="12">
    <source>
        <dbReference type="SAM" id="MobiDB-lite"/>
    </source>
</evidence>
<accession>A0A1H4RYZ2</accession>
<evidence type="ECO:0000313" key="15">
    <source>
        <dbReference type="Proteomes" id="UP000182652"/>
    </source>
</evidence>
<comment type="subcellular location">
    <subcellularLocation>
        <location evidence="1">Membrane</location>
        <topology evidence="1">Multi-pass membrane protein</topology>
    </subcellularLocation>
</comment>
<keyword evidence="6 13" id="KW-1133">Transmembrane helix</keyword>
<name>A0A1H4RYZ2_9MICC</name>
<dbReference type="PROSITE" id="PS00379">
    <property type="entry name" value="CDP_ALCOHOL_P_TRANSF"/>
    <property type="match status" value="1"/>
</dbReference>
<keyword evidence="4 11" id="KW-0808">Transferase</keyword>
<dbReference type="InterPro" id="IPR043130">
    <property type="entry name" value="CDP-OH_PTrfase_TM_dom"/>
</dbReference>
<keyword evidence="5 13" id="KW-0812">Transmembrane</keyword>
<dbReference type="EMBL" id="FNSN01000003">
    <property type="protein sequence ID" value="SEC37135.1"/>
    <property type="molecule type" value="Genomic_DNA"/>
</dbReference>
<keyword evidence="7" id="KW-0443">Lipid metabolism</keyword>
<evidence type="ECO:0000256" key="3">
    <source>
        <dbReference type="ARBA" id="ARBA00022516"/>
    </source>
</evidence>
<dbReference type="Pfam" id="PF01066">
    <property type="entry name" value="CDP-OH_P_transf"/>
    <property type="match status" value="1"/>
</dbReference>
<dbReference type="Proteomes" id="UP000182652">
    <property type="component" value="Unassembled WGS sequence"/>
</dbReference>
<dbReference type="InterPro" id="IPR048254">
    <property type="entry name" value="CDP_ALCOHOL_P_TRANSF_CS"/>
</dbReference>
<feature type="transmembrane region" description="Helical" evidence="13">
    <location>
        <begin position="20"/>
        <end position="42"/>
    </location>
</feature>
<feature type="compositionally biased region" description="Basic and acidic residues" evidence="12">
    <location>
        <begin position="231"/>
        <end position="240"/>
    </location>
</feature>
<dbReference type="InterPro" id="IPR050324">
    <property type="entry name" value="CDP-alcohol_PTase-I"/>
</dbReference>
<dbReference type="PANTHER" id="PTHR14269:SF62">
    <property type="entry name" value="CDP-DIACYLGLYCEROL--GLYCEROL-3-PHOSPHATE 3-PHOSPHATIDYLTRANSFERASE 1, CHLOROPLASTIC"/>
    <property type="match status" value="1"/>
</dbReference>
<keyword evidence="8 13" id="KW-0472">Membrane</keyword>
<evidence type="ECO:0000256" key="9">
    <source>
        <dbReference type="ARBA" id="ARBA00023209"/>
    </source>
</evidence>